<reference evidence="1 2" key="1">
    <citation type="submission" date="2019-09" db="EMBL/GenBank/DDBJ databases">
        <authorList>
            <person name="Li Y."/>
        </authorList>
    </citation>
    <scope>NUCLEOTIDE SEQUENCE [LARGE SCALE GENOMIC DNA]</scope>
    <source>
        <strain evidence="1 2">L3-3HA</strain>
    </source>
</reference>
<evidence type="ECO:0000313" key="2">
    <source>
        <dbReference type="Proteomes" id="UP000335415"/>
    </source>
</evidence>
<dbReference type="RefSeq" id="WP_150435213.1">
    <property type="nucleotide sequence ID" value="NZ_VYKJ01000005.1"/>
</dbReference>
<dbReference type="Proteomes" id="UP000335415">
    <property type="component" value="Unassembled WGS sequence"/>
</dbReference>
<evidence type="ECO:0008006" key="3">
    <source>
        <dbReference type="Google" id="ProtNLM"/>
    </source>
</evidence>
<name>A0A5J5G0Z9_9GAMM</name>
<comment type="caution">
    <text evidence="1">The sequence shown here is derived from an EMBL/GenBank/DDBJ whole genome shotgun (WGS) entry which is preliminary data.</text>
</comment>
<proteinExistence type="predicted"/>
<organism evidence="1 2">
    <name type="scientific">Affinibrenneria salicis</name>
    <dbReference type="NCBI Taxonomy" id="2590031"/>
    <lineage>
        <taxon>Bacteria</taxon>
        <taxon>Pseudomonadati</taxon>
        <taxon>Pseudomonadota</taxon>
        <taxon>Gammaproteobacteria</taxon>
        <taxon>Enterobacterales</taxon>
        <taxon>Pectobacteriaceae</taxon>
        <taxon>Affinibrenneria</taxon>
    </lineage>
</organism>
<keyword evidence="2" id="KW-1185">Reference proteome</keyword>
<dbReference type="InterPro" id="IPR027375">
    <property type="entry name" value="DKNYY"/>
</dbReference>
<dbReference type="OrthoDB" id="6046429at2"/>
<gene>
    <name evidence="1" type="ORF">FJU30_12060</name>
</gene>
<dbReference type="Pfam" id="PF13644">
    <property type="entry name" value="DKNYY"/>
    <property type="match status" value="2"/>
</dbReference>
<evidence type="ECO:0000313" key="1">
    <source>
        <dbReference type="EMBL" id="KAA9000014.1"/>
    </source>
</evidence>
<protein>
    <recommendedName>
        <fullName evidence="3">DKNYY family protein</fullName>
    </recommendedName>
</protein>
<dbReference type="AlphaFoldDB" id="A0A5J5G0Z9"/>
<dbReference type="EMBL" id="VYKJ01000005">
    <property type="protein sequence ID" value="KAA9000014.1"/>
    <property type="molecule type" value="Genomic_DNA"/>
</dbReference>
<sequence>MADEWIAQPVAWYGDYAFIDGYFLADFVDPRARLQRRFGPFSAGDDPQRIAQALAKQQHAASPLARGETLYRHRDLPFLLRGARQDYYLSECLHTAPFYWFVEPWPLPFRLSDGLRWCYAQQEKAACYYLRDDTNLYAAYPVSDAHSHLMMAEMGTTLPWFTRMNDVDPDRIAPLPLSDYGLLPGHSPYALLADGEGVYRAGVRLPWPAGALRRTNHNGYLWINDQLCRSDTLKPLSDKQDQPLTIRHPERFRMLSDRWGTDGEAIIVQAQQGSKVVRIYYYTIDGVDLATFRCLNSRYSMDAQRAWYITGKTIRHHGNFRLLREYSKPGGSHAAQVDSDYFAVDDRYAYCCGQRISGADGASFRHLCADYYRDDRQVFYRNRALDVDADSFIAVWWHNRLFACDRHRPLGSTGNISQQEIDHWRDFFVAHPQYQPEWWTRAIAQQDEAESELRAIGHGFQAGRRLYFHRQRLDDMDVDSFRLLTRHLCGDRYGLYLIPYHSPESRVPARFSAQPVSEFHACDPHAHYFSDGRQVWCHNIFYSLPDPIKKADPATFLSNGFGWAIDKRNVYYQGRIKRDLPAAETQLHGRYAHSRSLLFCAGKRVNVTFSPEQLQFPHPSFVMIDQRVLLCERFPISASRIHLPTLTFLNDYFARDRENIYYYDGVRTLKTLTQADYASFAVGDDGQAQDCRQRYNWWALTRTASR</sequence>
<accession>A0A5J5G0Z9</accession>